<dbReference type="EC" id="4.1.3.6" evidence="1"/>
<dbReference type="SUPFAM" id="SSF100950">
    <property type="entry name" value="NagB/RpiA/CoA transferase-like"/>
    <property type="match status" value="2"/>
</dbReference>
<comment type="catalytic activity">
    <reaction evidence="1">
        <text>citrate = oxaloacetate + acetate</text>
        <dbReference type="Rhea" id="RHEA:10760"/>
        <dbReference type="ChEBI" id="CHEBI:16452"/>
        <dbReference type="ChEBI" id="CHEBI:16947"/>
        <dbReference type="ChEBI" id="CHEBI:30089"/>
        <dbReference type="EC" id="4.1.3.6"/>
    </reaction>
</comment>
<dbReference type="NCBIfam" id="TIGR01584">
    <property type="entry name" value="citF"/>
    <property type="match status" value="1"/>
</dbReference>
<dbReference type="RefSeq" id="WP_009532721.1">
    <property type="nucleotide sequence ID" value="NZ_JH590862.1"/>
</dbReference>
<sequence>MKNAVGRDIPEEILQATGKDVFRGSHAMDGKEFRRDGARVKPVINSEGSKLLPSIKDALLKCEIKDGMTLSFHHHFREGDKVLNMVMEEVHKLGIKNITICASSMGSQNNPIVYMIDDGTITNIQSSGVRGEIGKAISEGRLQGLAIMRSHGGRVRAIESGETHIDIAFIGAPTADEYGNLNANGGKANCGVLSYSAPDALYADKVVAITDCLVPFPNWPHQISQIYVDYVVVVDEIGDPSKIATGAAKPTSDQRKLLMASYCTEVVKRTPYFKDGFSYQTGVGGASIASTISLADVMRERNIHMSFGVGGITKPMCQLLEEGLARTLVDTQDFDEYAIQSAATNPNHHYITAGEYADPFNKGAYVNKLDFVILAALEVDVHFNCNVVVGSNGVVSGAQGGHPDTAAGAKCTIVITPILQGRIPSVCTDVTTVTTPGEDVDVVITDYGIAINPKRQDLIDALKDSGLPLKSIEELRDIAYAMTGEPERVQFGERVVGIIEARDGSIMDVVREIKPFQFAD</sequence>
<organism evidence="2 3">
    <name type="scientific">Stomatobaculum longum</name>
    <dbReference type="NCBI Taxonomy" id="796942"/>
    <lineage>
        <taxon>Bacteria</taxon>
        <taxon>Bacillati</taxon>
        <taxon>Bacillota</taxon>
        <taxon>Clostridia</taxon>
        <taxon>Lachnospirales</taxon>
        <taxon>Lachnospiraceae</taxon>
        <taxon>Stomatobaculum</taxon>
    </lineage>
</organism>
<comment type="caution">
    <text evidence="2">The sequence shown here is derived from an EMBL/GenBank/DDBJ whole genome shotgun (WGS) entry which is preliminary data.</text>
</comment>
<proteinExistence type="predicted"/>
<keyword evidence="1" id="KW-0808">Transferase</keyword>
<keyword evidence="1 2" id="KW-0456">Lyase</keyword>
<dbReference type="GeneID" id="86940655"/>
<keyword evidence="1" id="KW-0963">Cytoplasm</keyword>
<evidence type="ECO:0000313" key="3">
    <source>
        <dbReference type="Proteomes" id="UP000018466"/>
    </source>
</evidence>
<keyword evidence="3" id="KW-1185">Reference proteome</keyword>
<comment type="catalytic activity">
    <reaction evidence="1">
        <text>citrate + acetyl-CoA = (3S)-citryl-CoA + acetate</text>
        <dbReference type="Rhea" id="RHEA:19405"/>
        <dbReference type="ChEBI" id="CHEBI:16947"/>
        <dbReference type="ChEBI" id="CHEBI:30089"/>
        <dbReference type="ChEBI" id="CHEBI:57288"/>
        <dbReference type="ChEBI" id="CHEBI:57321"/>
        <dbReference type="EC" id="2.8.3.10"/>
    </reaction>
</comment>
<evidence type="ECO:0000256" key="1">
    <source>
        <dbReference type="PIRNR" id="PIRNR009451"/>
    </source>
</evidence>
<dbReference type="GO" id="GO:0006084">
    <property type="term" value="P:acetyl-CoA metabolic process"/>
    <property type="evidence" value="ECO:0007669"/>
    <property type="project" value="UniProtKB-UniRule"/>
</dbReference>
<dbReference type="EMBL" id="AGEL01000006">
    <property type="protein sequence ID" value="EHO17289.1"/>
    <property type="molecule type" value="Genomic_DNA"/>
</dbReference>
<comment type="subcellular location">
    <subcellularLocation>
        <location evidence="1">Cytoplasm</location>
    </subcellularLocation>
</comment>
<dbReference type="GO" id="GO:0008814">
    <property type="term" value="F:citrate CoA-transferase activity"/>
    <property type="evidence" value="ECO:0007669"/>
    <property type="project" value="UniProtKB-UniRule"/>
</dbReference>
<reference evidence="2 3" key="1">
    <citation type="submission" date="2011-10" db="EMBL/GenBank/DDBJ databases">
        <title>The Genome Sequence of Lachnospiraceae bacterium ACC2.</title>
        <authorList>
            <consortium name="The Broad Institute Genome Sequencing Platform"/>
            <person name="Earl A."/>
            <person name="Ward D."/>
            <person name="Feldgarden M."/>
            <person name="Gevers D."/>
            <person name="Sizova M."/>
            <person name="Hazen A."/>
            <person name="Epstein S."/>
            <person name="Young S.K."/>
            <person name="Zeng Q."/>
            <person name="Gargeya S."/>
            <person name="Fitzgerald M."/>
            <person name="Haas B."/>
            <person name="Abouelleil A."/>
            <person name="Alvarado L."/>
            <person name="Arachchi H.M."/>
            <person name="Berlin A."/>
            <person name="Brown A."/>
            <person name="Chapman S.B."/>
            <person name="Chen Z."/>
            <person name="Dunbar C."/>
            <person name="Freedman E."/>
            <person name="Gearin G."/>
            <person name="Goldberg J."/>
            <person name="Griggs A."/>
            <person name="Gujja S."/>
            <person name="Heiman D."/>
            <person name="Howarth C."/>
            <person name="Larson L."/>
            <person name="Lui A."/>
            <person name="MacDonald P.J.P."/>
            <person name="Montmayeur A."/>
            <person name="Murphy C."/>
            <person name="Neiman D."/>
            <person name="Pearson M."/>
            <person name="Priest M."/>
            <person name="Roberts A."/>
            <person name="Saif S."/>
            <person name="Shea T."/>
            <person name="Shenoy N."/>
            <person name="Sisk P."/>
            <person name="Stolte C."/>
            <person name="Sykes S."/>
            <person name="Wortman J."/>
            <person name="Nusbaum C."/>
            <person name="Birren B."/>
        </authorList>
    </citation>
    <scope>NUCLEOTIDE SEQUENCE [LARGE SCALE GENOMIC DNA]</scope>
    <source>
        <strain evidence="2 3">ACC2</strain>
    </source>
</reference>
<dbReference type="GO" id="GO:0009346">
    <property type="term" value="C:ATP-independent citrate lyase complex"/>
    <property type="evidence" value="ECO:0007669"/>
    <property type="project" value="UniProtKB-UniRule"/>
</dbReference>
<gene>
    <name evidence="2" type="ORF">HMPREF9623_00888</name>
</gene>
<accession>A0AA36Y5G5</accession>
<dbReference type="InterPro" id="IPR006472">
    <property type="entry name" value="Citrate_lyase_asu"/>
</dbReference>
<protein>
    <recommendedName>
        <fullName evidence="1">Citrate lyase alpha chain</fullName>
        <shortName evidence="1">Citrase alpha chain</shortName>
        <ecNumber evidence="1">2.8.3.10</ecNumber>
        <ecNumber evidence="1">4.1.3.6</ecNumber>
    </recommendedName>
    <alternativeName>
        <fullName evidence="1">Citrate (pro-3S)-lyase alpha chain</fullName>
    </alternativeName>
    <alternativeName>
        <fullName evidence="1">Citrate CoA-transferase subunit</fullName>
    </alternativeName>
</protein>
<dbReference type="PIRSF" id="PIRSF009451">
    <property type="entry name" value="Citrt_lyas_alpha"/>
    <property type="match status" value="1"/>
</dbReference>
<dbReference type="PANTHER" id="PTHR40596:SF1">
    <property type="entry name" value="CITRATE LYASE ALPHA CHAIN"/>
    <property type="match status" value="1"/>
</dbReference>
<dbReference type="GO" id="GO:0008815">
    <property type="term" value="F:citrate (pro-3S)-lyase activity"/>
    <property type="evidence" value="ECO:0007669"/>
    <property type="project" value="UniProtKB-UniRule"/>
</dbReference>
<name>A0AA36Y5G5_9FIRM</name>
<dbReference type="EC" id="2.8.3.10" evidence="1"/>
<dbReference type="InterPro" id="IPR037171">
    <property type="entry name" value="NagB/RpiA_transferase-like"/>
</dbReference>
<evidence type="ECO:0000313" key="2">
    <source>
        <dbReference type="EMBL" id="EHO17289.1"/>
    </source>
</evidence>
<dbReference type="Gene3D" id="3.40.1080.10">
    <property type="entry name" value="Glutaconate Coenzyme A-transferase"/>
    <property type="match status" value="2"/>
</dbReference>
<dbReference type="PANTHER" id="PTHR40596">
    <property type="entry name" value="CITRATE LYASE ALPHA CHAIN"/>
    <property type="match status" value="1"/>
</dbReference>
<dbReference type="Pfam" id="PF04223">
    <property type="entry name" value="CitF"/>
    <property type="match status" value="1"/>
</dbReference>
<dbReference type="AlphaFoldDB" id="A0AA36Y5G5"/>
<dbReference type="Proteomes" id="UP000018466">
    <property type="component" value="Unassembled WGS sequence"/>
</dbReference>
<dbReference type="GO" id="GO:0005737">
    <property type="term" value="C:cytoplasm"/>
    <property type="evidence" value="ECO:0007669"/>
    <property type="project" value="UniProtKB-SubCell"/>
</dbReference>